<accession>F6DML9</accession>
<name>F6DML9_DESRL</name>
<evidence type="ECO:0000313" key="2">
    <source>
        <dbReference type="Proteomes" id="UP000009234"/>
    </source>
</evidence>
<evidence type="ECO:0000313" key="1">
    <source>
        <dbReference type="EMBL" id="AEG61780.1"/>
    </source>
</evidence>
<keyword evidence="2" id="KW-1185">Reference proteome</keyword>
<dbReference type="RefSeq" id="WP_013843526.1">
    <property type="nucleotide sequence ID" value="NC_015589.1"/>
</dbReference>
<dbReference type="AlphaFoldDB" id="F6DML9"/>
<dbReference type="KEGG" id="dru:Desru_3577"/>
<gene>
    <name evidence="1" type="ordered locus">Desru_3577</name>
</gene>
<protein>
    <submittedName>
        <fullName evidence="1">Uncharacterized protein</fullName>
    </submittedName>
</protein>
<reference evidence="1 2" key="2">
    <citation type="journal article" date="2012" name="Stand. Genomic Sci.">
        <title>Complete genome sequence of the sulfate-reducing firmicute Desulfotomaculum ruminis type strain (DL(T)).</title>
        <authorList>
            <person name="Spring S."/>
            <person name="Visser M."/>
            <person name="Lu M."/>
            <person name="Copeland A."/>
            <person name="Lapidus A."/>
            <person name="Lucas S."/>
            <person name="Cheng J.F."/>
            <person name="Han C."/>
            <person name="Tapia R."/>
            <person name="Goodwin L.A."/>
            <person name="Pitluck S."/>
            <person name="Ivanova N."/>
            <person name="Land M."/>
            <person name="Hauser L."/>
            <person name="Larimer F."/>
            <person name="Rohde M."/>
            <person name="Goker M."/>
            <person name="Detter J.C."/>
            <person name="Kyrpides N.C."/>
            <person name="Woyke T."/>
            <person name="Schaap P.J."/>
            <person name="Plugge C.M."/>
            <person name="Muyzer G."/>
            <person name="Kuever J."/>
            <person name="Pereira I.A."/>
            <person name="Parshina S.N."/>
            <person name="Bernier-Latmani R."/>
            <person name="Stams A.J."/>
            <person name="Klenk H.P."/>
        </authorList>
    </citation>
    <scope>NUCLEOTIDE SEQUENCE [LARGE SCALE GENOMIC DNA]</scope>
    <source>
        <strain evidence="2">ATCC 23193 / DSM 2154 / NCIB 8452 / DL</strain>
    </source>
</reference>
<proteinExistence type="predicted"/>
<dbReference type="Proteomes" id="UP000009234">
    <property type="component" value="Chromosome"/>
</dbReference>
<sequence>MRDIRNARGKLVCRLDEKAGVVEIVHKGCKTLICFKPDGTAEIINTEAA</sequence>
<organism evidence="1 2">
    <name type="scientific">Desulforamulus ruminis (strain ATCC 23193 / DSM 2154 / NCIMB 8452 / DL)</name>
    <name type="common">Desulfotomaculum ruminis</name>
    <dbReference type="NCBI Taxonomy" id="696281"/>
    <lineage>
        <taxon>Bacteria</taxon>
        <taxon>Bacillati</taxon>
        <taxon>Bacillota</taxon>
        <taxon>Clostridia</taxon>
        <taxon>Eubacteriales</taxon>
        <taxon>Peptococcaceae</taxon>
        <taxon>Desulforamulus</taxon>
    </lineage>
</organism>
<reference evidence="2" key="1">
    <citation type="submission" date="2011-05" db="EMBL/GenBank/DDBJ databases">
        <title>Complete sequence of Desulfotomaculum ruminis DSM 2154.</title>
        <authorList>
            <person name="Lucas S."/>
            <person name="Copeland A."/>
            <person name="Lapidus A."/>
            <person name="Cheng J.-F."/>
            <person name="Goodwin L."/>
            <person name="Pitluck S."/>
            <person name="Lu M."/>
            <person name="Detter J.C."/>
            <person name="Han C."/>
            <person name="Tapia R."/>
            <person name="Land M."/>
            <person name="Hauser L."/>
            <person name="Kyrpides N."/>
            <person name="Ivanova N."/>
            <person name="Mikhailova N."/>
            <person name="Pagani I."/>
            <person name="Stams A.J.M."/>
            <person name="Plugge C.M."/>
            <person name="Muyzer G."/>
            <person name="Kuever J."/>
            <person name="Parshina S.N."/>
            <person name="Ivanova A.E."/>
            <person name="Nazina T.N."/>
            <person name="Brambilla E."/>
            <person name="Spring S."/>
            <person name="Klenk H.-P."/>
            <person name="Woyke T."/>
        </authorList>
    </citation>
    <scope>NUCLEOTIDE SEQUENCE [LARGE SCALE GENOMIC DNA]</scope>
    <source>
        <strain evidence="2">ATCC 23193 / DSM 2154 / NCIB 8452 / DL</strain>
    </source>
</reference>
<dbReference type="EMBL" id="CP002780">
    <property type="protein sequence ID" value="AEG61780.1"/>
    <property type="molecule type" value="Genomic_DNA"/>
</dbReference>
<dbReference type="HOGENOM" id="CLU_3134941_0_0_9"/>